<evidence type="ECO:0000313" key="9">
    <source>
        <dbReference type="EMBL" id="CUM76748.1"/>
    </source>
</evidence>
<evidence type="ECO:0000256" key="7">
    <source>
        <dbReference type="HAMAP-Rule" id="MF_00201"/>
    </source>
</evidence>
<dbReference type="EMBL" id="WKRA01000010">
    <property type="protein sequence ID" value="MSD16018.1"/>
    <property type="molecule type" value="Genomic_DNA"/>
</dbReference>
<proteinExistence type="inferred from homology"/>
<keyword evidence="4 7" id="KW-0233">DNA recombination</keyword>
<evidence type="ECO:0000313" key="10">
    <source>
        <dbReference type="EMBL" id="MSD16018.1"/>
    </source>
</evidence>
<dbReference type="GO" id="GO:0043590">
    <property type="term" value="C:bacterial nucleoid"/>
    <property type="evidence" value="ECO:0007669"/>
    <property type="project" value="TreeGrafter"/>
</dbReference>
<evidence type="ECO:0000256" key="1">
    <source>
        <dbReference type="ARBA" id="ARBA00007452"/>
    </source>
</evidence>
<dbReference type="GO" id="GO:0006302">
    <property type="term" value="P:double-strand break repair"/>
    <property type="evidence" value="ECO:0007669"/>
    <property type="project" value="TreeGrafter"/>
</dbReference>
<accession>A0A173RHK0</accession>
<evidence type="ECO:0000313" key="12">
    <source>
        <dbReference type="Proteomes" id="UP000431304"/>
    </source>
</evidence>
<feature type="domain" description="DNA replication/recombination mediator RecO N-terminal" evidence="8">
    <location>
        <begin position="8"/>
        <end position="80"/>
    </location>
</feature>
<protein>
    <recommendedName>
        <fullName evidence="2 7">DNA repair protein RecO</fullName>
    </recommendedName>
    <alternativeName>
        <fullName evidence="6 7">Recombination protein O</fullName>
    </alternativeName>
</protein>
<evidence type="ECO:0000256" key="4">
    <source>
        <dbReference type="ARBA" id="ARBA00023172"/>
    </source>
</evidence>
<dbReference type="InterPro" id="IPR022572">
    <property type="entry name" value="DNA_rep/recomb_RecO_N"/>
</dbReference>
<dbReference type="Pfam" id="PF11967">
    <property type="entry name" value="RecO_N"/>
    <property type="match status" value="1"/>
</dbReference>
<dbReference type="OrthoDB" id="9797083at2"/>
<dbReference type="RefSeq" id="WP_021740139.1">
    <property type="nucleotide sequence ID" value="NZ_CABKSU010000098.1"/>
</dbReference>
<dbReference type="InterPro" id="IPR003717">
    <property type="entry name" value="RecO"/>
</dbReference>
<dbReference type="Proteomes" id="UP000431304">
    <property type="component" value="Unassembled WGS sequence"/>
</dbReference>
<dbReference type="Proteomes" id="UP000095492">
    <property type="component" value="Unassembled WGS sequence"/>
</dbReference>
<dbReference type="InterPro" id="IPR012340">
    <property type="entry name" value="NA-bd_OB-fold"/>
</dbReference>
<dbReference type="SUPFAM" id="SSF57863">
    <property type="entry name" value="ArfGap/RecO-like zinc finger"/>
    <property type="match status" value="1"/>
</dbReference>
<evidence type="ECO:0000256" key="5">
    <source>
        <dbReference type="ARBA" id="ARBA00023204"/>
    </source>
</evidence>
<dbReference type="PANTHER" id="PTHR33991:SF1">
    <property type="entry name" value="DNA REPAIR PROTEIN RECO"/>
    <property type="match status" value="1"/>
</dbReference>
<evidence type="ECO:0000313" key="11">
    <source>
        <dbReference type="Proteomes" id="UP000095492"/>
    </source>
</evidence>
<reference evidence="9 11" key="1">
    <citation type="submission" date="2015-09" db="EMBL/GenBank/DDBJ databases">
        <authorList>
            <consortium name="Pathogen Informatics"/>
        </authorList>
    </citation>
    <scope>NUCLEOTIDE SEQUENCE [LARGE SCALE GENOMIC DNA]</scope>
    <source>
        <strain evidence="9 11">2789STDY5608891</strain>
    </source>
</reference>
<dbReference type="SUPFAM" id="SSF50249">
    <property type="entry name" value="Nucleic acid-binding proteins"/>
    <property type="match status" value="1"/>
</dbReference>
<keyword evidence="5 7" id="KW-0234">DNA repair</keyword>
<evidence type="ECO:0000256" key="2">
    <source>
        <dbReference type="ARBA" id="ARBA00021310"/>
    </source>
</evidence>
<dbReference type="InterPro" id="IPR037278">
    <property type="entry name" value="ARFGAP/RecO"/>
</dbReference>
<comment type="function">
    <text evidence="7">Involved in DNA repair and RecF pathway recombination.</text>
</comment>
<dbReference type="GeneID" id="42787495"/>
<dbReference type="AlphaFoldDB" id="A0A173RHK0"/>
<organism evidence="9 11">
    <name type="scientific">Eubacterium ramulus</name>
    <dbReference type="NCBI Taxonomy" id="39490"/>
    <lineage>
        <taxon>Bacteria</taxon>
        <taxon>Bacillati</taxon>
        <taxon>Bacillota</taxon>
        <taxon>Clostridia</taxon>
        <taxon>Eubacteriales</taxon>
        <taxon>Eubacteriaceae</taxon>
        <taxon>Eubacterium</taxon>
    </lineage>
</organism>
<evidence type="ECO:0000256" key="3">
    <source>
        <dbReference type="ARBA" id="ARBA00022763"/>
    </source>
</evidence>
<keyword evidence="3 7" id="KW-0227">DNA damage</keyword>
<name>A0A173RHK0_EUBRA</name>
<dbReference type="GO" id="GO:0006310">
    <property type="term" value="P:DNA recombination"/>
    <property type="evidence" value="ECO:0007669"/>
    <property type="project" value="UniProtKB-UniRule"/>
</dbReference>
<dbReference type="PANTHER" id="PTHR33991">
    <property type="entry name" value="DNA REPAIR PROTEIN RECO"/>
    <property type="match status" value="1"/>
</dbReference>
<evidence type="ECO:0000259" key="8">
    <source>
        <dbReference type="Pfam" id="PF11967"/>
    </source>
</evidence>
<dbReference type="Gene3D" id="2.40.50.140">
    <property type="entry name" value="Nucleic acid-binding proteins"/>
    <property type="match status" value="1"/>
</dbReference>
<reference evidence="10 12" key="2">
    <citation type="journal article" date="2019" name="Nat. Med.">
        <title>A library of human gut bacterial isolates paired with longitudinal multiomics data enables mechanistic microbiome research.</title>
        <authorList>
            <person name="Poyet M."/>
            <person name="Groussin M."/>
            <person name="Gibbons S.M."/>
            <person name="Avila-Pacheco J."/>
            <person name="Jiang X."/>
            <person name="Kearney S.M."/>
            <person name="Perrotta A.R."/>
            <person name="Berdy B."/>
            <person name="Zhao S."/>
            <person name="Lieberman T.D."/>
            <person name="Swanson P.K."/>
            <person name="Smith M."/>
            <person name="Roesemann S."/>
            <person name="Alexander J.E."/>
            <person name="Rich S.A."/>
            <person name="Livny J."/>
            <person name="Vlamakis H."/>
            <person name="Clish C."/>
            <person name="Bullock K."/>
            <person name="Deik A."/>
            <person name="Scott J."/>
            <person name="Pierce K.A."/>
            <person name="Xavier R.J."/>
            <person name="Alm E.J."/>
        </authorList>
    </citation>
    <scope>NUCLEOTIDE SEQUENCE [LARGE SCALE GENOMIC DNA]</scope>
    <source>
        <strain evidence="10 12">BIOML-A3</strain>
    </source>
</reference>
<dbReference type="NCBIfam" id="TIGR00613">
    <property type="entry name" value="reco"/>
    <property type="match status" value="1"/>
</dbReference>
<dbReference type="STRING" id="39490.ERS852448_00385"/>
<dbReference type="EMBL" id="CYYA01000002">
    <property type="protein sequence ID" value="CUM76748.1"/>
    <property type="molecule type" value="Genomic_DNA"/>
</dbReference>
<evidence type="ECO:0000256" key="6">
    <source>
        <dbReference type="ARBA" id="ARBA00033409"/>
    </source>
</evidence>
<dbReference type="GeneID" id="97391063"/>
<comment type="similarity">
    <text evidence="1 7">Belongs to the RecO family.</text>
</comment>
<gene>
    <name evidence="7 9" type="primary">recO</name>
    <name evidence="9" type="ORF">ERS852448_00385</name>
    <name evidence="10" type="ORF">GKE72_08010</name>
</gene>
<dbReference type="HAMAP" id="MF_00201">
    <property type="entry name" value="RecO"/>
    <property type="match status" value="1"/>
</dbReference>
<sequence length="243" mass="27943">MGQTCILTGMILNTMPVGEYDKRITILTRERGKITAFARGARRPKSSLQAATNLFCFGTFEAYEGRSSYTVVKAEISNYFRELAMDLDKTYYGCYFLELADYFCQENNDCINQLKLVYQTLRALNVPSLSPKLVRVIYELKTLVYFGVYPNVFACTSCGSREQLWCFDEKSNGVMCRECQPGPVKYPLDEAALYTMQYIVTAPVEKLYTFTVTEEVLGQVTKLIQYYMRQYVEKELKTPVFLS</sequence>
<dbReference type="Pfam" id="PF02565">
    <property type="entry name" value="RecO_C"/>
    <property type="match status" value="1"/>
</dbReference>
<dbReference type="InterPro" id="IPR042242">
    <property type="entry name" value="RecO_C"/>
</dbReference>
<dbReference type="Gene3D" id="1.20.1440.120">
    <property type="entry name" value="Recombination protein O, C-terminal domain"/>
    <property type="match status" value="1"/>
</dbReference>